<evidence type="ECO:0000256" key="1">
    <source>
        <dbReference type="SAM" id="MobiDB-lite"/>
    </source>
</evidence>
<dbReference type="Proteomes" id="UP001147700">
    <property type="component" value="Unassembled WGS sequence"/>
</dbReference>
<feature type="region of interest" description="Disordered" evidence="1">
    <location>
        <begin position="102"/>
        <end position="126"/>
    </location>
</feature>
<gene>
    <name evidence="3" type="ORF">OJ962_19715</name>
</gene>
<accession>A0ABT4RMG8</accession>
<reference evidence="3" key="1">
    <citation type="submission" date="2022-10" db="EMBL/GenBank/DDBJ databases">
        <title>The WGS of Solirubrobacter sp. CPCC 204708.</title>
        <authorList>
            <person name="Jiang Z."/>
        </authorList>
    </citation>
    <scope>NUCLEOTIDE SEQUENCE</scope>
    <source>
        <strain evidence="3">CPCC 204708</strain>
    </source>
</reference>
<dbReference type="RefSeq" id="WP_202954527.1">
    <property type="nucleotide sequence ID" value="NZ_JAPCID010000029.1"/>
</dbReference>
<evidence type="ECO:0008006" key="5">
    <source>
        <dbReference type="Google" id="ProtNLM"/>
    </source>
</evidence>
<keyword evidence="2" id="KW-0472">Membrane</keyword>
<comment type="caution">
    <text evidence="3">The sequence shown here is derived from an EMBL/GenBank/DDBJ whole genome shotgun (WGS) entry which is preliminary data.</text>
</comment>
<feature type="compositionally biased region" description="Basic and acidic residues" evidence="1">
    <location>
        <begin position="1"/>
        <end position="19"/>
    </location>
</feature>
<feature type="region of interest" description="Disordered" evidence="1">
    <location>
        <begin position="1"/>
        <end position="22"/>
    </location>
</feature>
<name>A0ABT4RMG8_9ACTN</name>
<keyword evidence="2" id="KW-1133">Transmembrane helix</keyword>
<feature type="transmembrane region" description="Helical" evidence="2">
    <location>
        <begin position="68"/>
        <end position="87"/>
    </location>
</feature>
<protein>
    <recommendedName>
        <fullName evidence="5">2TM domain-containing protein</fullName>
    </recommendedName>
</protein>
<evidence type="ECO:0000313" key="4">
    <source>
        <dbReference type="Proteomes" id="UP001147700"/>
    </source>
</evidence>
<feature type="compositionally biased region" description="Basic and acidic residues" evidence="1">
    <location>
        <begin position="102"/>
        <end position="117"/>
    </location>
</feature>
<keyword evidence="4" id="KW-1185">Reference proteome</keyword>
<feature type="transmembrane region" description="Helical" evidence="2">
    <location>
        <begin position="38"/>
        <end position="56"/>
    </location>
</feature>
<keyword evidence="2" id="KW-0812">Transmembrane</keyword>
<sequence>MADKKDKKDKAKKGEEAKAEALVSLSQHPRAKAGIRRARTRAALIAFVLVFVLNVVGDQELFDAVWRALVAGIVVNIVVWRCAIMVWRHILMHELEQVAEHRREQMRAHQERMEKLAADQAEQAAS</sequence>
<proteinExistence type="predicted"/>
<evidence type="ECO:0000313" key="3">
    <source>
        <dbReference type="EMBL" id="MDA0139739.1"/>
    </source>
</evidence>
<dbReference type="EMBL" id="JAPCID010000029">
    <property type="protein sequence ID" value="MDA0139739.1"/>
    <property type="molecule type" value="Genomic_DNA"/>
</dbReference>
<organism evidence="3 4">
    <name type="scientific">Solirubrobacter deserti</name>
    <dbReference type="NCBI Taxonomy" id="2282478"/>
    <lineage>
        <taxon>Bacteria</taxon>
        <taxon>Bacillati</taxon>
        <taxon>Actinomycetota</taxon>
        <taxon>Thermoleophilia</taxon>
        <taxon>Solirubrobacterales</taxon>
        <taxon>Solirubrobacteraceae</taxon>
        <taxon>Solirubrobacter</taxon>
    </lineage>
</organism>
<evidence type="ECO:0000256" key="2">
    <source>
        <dbReference type="SAM" id="Phobius"/>
    </source>
</evidence>